<comment type="caution">
    <text evidence="2">The sequence shown here is derived from an EMBL/GenBank/DDBJ whole genome shotgun (WGS) entry which is preliminary data.</text>
</comment>
<dbReference type="SUPFAM" id="SSF56784">
    <property type="entry name" value="HAD-like"/>
    <property type="match status" value="1"/>
</dbReference>
<dbReference type="RefSeq" id="WP_052020426.1">
    <property type="nucleotide sequence ID" value="NZ_BAVZ01000012.1"/>
</dbReference>
<evidence type="ECO:0000313" key="3">
    <source>
        <dbReference type="Proteomes" id="UP000019364"/>
    </source>
</evidence>
<dbReference type="Gene3D" id="3.40.50.1000">
    <property type="entry name" value="HAD superfamily/HAD-like"/>
    <property type="match status" value="2"/>
</dbReference>
<keyword evidence="3" id="KW-1185">Reference proteome</keyword>
<dbReference type="InterPro" id="IPR024197">
    <property type="entry name" value="TPP-like"/>
</dbReference>
<dbReference type="InterPro" id="IPR036412">
    <property type="entry name" value="HAD-like_sf"/>
</dbReference>
<accession>W7YPF3</accession>
<reference evidence="2 3" key="1">
    <citation type="journal article" date="2014" name="Genome Announc.">
        <title>Draft Genome Sequence of Paenibacillus pini JCM 16418T, Isolated from the Rhizosphere of Pine Tree.</title>
        <authorList>
            <person name="Yuki M."/>
            <person name="Oshima K."/>
            <person name="Suda W."/>
            <person name="Oshida Y."/>
            <person name="Kitamura K."/>
            <person name="Iida Y."/>
            <person name="Hattori M."/>
            <person name="Ohkuma M."/>
        </authorList>
    </citation>
    <scope>NUCLEOTIDE SEQUENCE [LARGE SCALE GENOMIC DNA]</scope>
    <source>
        <strain evidence="2 3">JCM 16418</strain>
    </source>
</reference>
<protein>
    <recommendedName>
        <fullName evidence="1">Sucrose phosphatase-like domain-containing protein</fullName>
    </recommendedName>
</protein>
<dbReference type="STRING" id="1236976.JCM16418_3656"/>
<dbReference type="EMBL" id="BAVZ01000012">
    <property type="protein sequence ID" value="GAF09513.1"/>
    <property type="molecule type" value="Genomic_DNA"/>
</dbReference>
<dbReference type="PIRSF" id="PIRSF030802">
    <property type="entry name" value="UCP030802"/>
    <property type="match status" value="1"/>
</dbReference>
<proteinExistence type="predicted"/>
<gene>
    <name evidence="2" type="ORF">JCM16418_3656</name>
</gene>
<organism evidence="2 3">
    <name type="scientific">Paenibacillus pini JCM 16418</name>
    <dbReference type="NCBI Taxonomy" id="1236976"/>
    <lineage>
        <taxon>Bacteria</taxon>
        <taxon>Bacillati</taxon>
        <taxon>Bacillota</taxon>
        <taxon>Bacilli</taxon>
        <taxon>Bacillales</taxon>
        <taxon>Paenibacillaceae</taxon>
        <taxon>Paenibacillus</taxon>
    </lineage>
</organism>
<dbReference type="Pfam" id="PF05116">
    <property type="entry name" value="S6PP"/>
    <property type="match status" value="1"/>
</dbReference>
<dbReference type="AlphaFoldDB" id="W7YPF3"/>
<dbReference type="OrthoDB" id="1666512at2"/>
<evidence type="ECO:0000259" key="1">
    <source>
        <dbReference type="Pfam" id="PF05116"/>
    </source>
</evidence>
<dbReference type="eggNOG" id="COG0561">
    <property type="taxonomic scope" value="Bacteria"/>
</dbReference>
<dbReference type="Proteomes" id="UP000019364">
    <property type="component" value="Unassembled WGS sequence"/>
</dbReference>
<dbReference type="GO" id="GO:0003824">
    <property type="term" value="F:catalytic activity"/>
    <property type="evidence" value="ECO:0007669"/>
    <property type="project" value="UniProtKB-ARBA"/>
</dbReference>
<dbReference type="InterPro" id="IPR023214">
    <property type="entry name" value="HAD_sf"/>
</dbReference>
<sequence>MIFASDLDRTLIYSKQAMGTDIKEADIVPVELYEGRHISFMSKTAAKLLHDLSASAYFIPVTTRTVEQYSRIFYIKDTLRPQIAITSNGGTILRNGQPDEEWAVHVHKALQSSADANEVMQLFDRIASPDWVLSIKHAEQLFYSIVVVLSCLPLNEMEQLRVELSTLGWNLSIQGRKIYLVPAGLSKGSALRYVMDRLGSTADNVVAAGDSLLDQSLLDEAHLKLAPSHGELYNQAKANADIIFTDQSGILASAEMITKAKQWFALQAGQTDTSHFAYNEVYNT</sequence>
<dbReference type="InterPro" id="IPR006380">
    <property type="entry name" value="SPP-like_dom"/>
</dbReference>
<feature type="domain" description="Sucrose phosphatase-like" evidence="1">
    <location>
        <begin position="48"/>
        <end position="221"/>
    </location>
</feature>
<evidence type="ECO:0000313" key="2">
    <source>
        <dbReference type="EMBL" id="GAF09513.1"/>
    </source>
</evidence>
<name>W7YPF3_9BACL</name>